<evidence type="ECO:0000259" key="1">
    <source>
        <dbReference type="Pfam" id="PF18899"/>
    </source>
</evidence>
<dbReference type="KEGG" id="cgy:CGLY_15770"/>
<dbReference type="AlphaFoldDB" id="X5EDV6"/>
<proteinExistence type="predicted"/>
<dbReference type="HOGENOM" id="CLU_2047825_0_0_11"/>
<dbReference type="OrthoDB" id="5144404at2"/>
<dbReference type="EMBL" id="CP006842">
    <property type="protein sequence ID" value="AHW65590.1"/>
    <property type="molecule type" value="Genomic_DNA"/>
</dbReference>
<feature type="domain" description="DUF5655" evidence="1">
    <location>
        <begin position="11"/>
        <end position="118"/>
    </location>
</feature>
<gene>
    <name evidence="2" type="ORF">CGLY_15770</name>
</gene>
<protein>
    <recommendedName>
        <fullName evidence="1">DUF5655 domain-containing protein</fullName>
    </recommendedName>
</protein>
<reference evidence="2 3" key="1">
    <citation type="journal article" date="2015" name="Int. J. Syst. Evol. Microbiol.">
        <title>Revisiting Corynebacterium glyciniphilum (ex Kubota et al., 1972) sp. nov., nom. rev., isolated from putrefied banana.</title>
        <authorList>
            <person name="Al-Dilaimi A."/>
            <person name="Bednarz H."/>
            <person name="Lomker A."/>
            <person name="Niehaus K."/>
            <person name="Kalinowski J."/>
            <person name="Ruckert C."/>
        </authorList>
    </citation>
    <scope>NUCLEOTIDE SEQUENCE [LARGE SCALE GENOMIC DNA]</scope>
    <source>
        <strain evidence="2">AJ 3170</strain>
    </source>
</reference>
<dbReference type="InterPro" id="IPR043714">
    <property type="entry name" value="DUF5655"/>
</dbReference>
<accession>X5EDV6</accession>
<dbReference type="RefSeq" id="WP_038550629.1">
    <property type="nucleotide sequence ID" value="NZ_CP006842.1"/>
</dbReference>
<organism evidence="2 3">
    <name type="scientific">Corynebacterium glyciniphilum AJ 3170</name>
    <dbReference type="NCBI Taxonomy" id="1404245"/>
    <lineage>
        <taxon>Bacteria</taxon>
        <taxon>Bacillati</taxon>
        <taxon>Actinomycetota</taxon>
        <taxon>Actinomycetes</taxon>
        <taxon>Mycobacteriales</taxon>
        <taxon>Corynebacteriaceae</taxon>
        <taxon>Corynebacterium</taxon>
    </lineage>
</organism>
<dbReference type="Pfam" id="PF18899">
    <property type="entry name" value="DUF5655"/>
    <property type="match status" value="1"/>
</dbReference>
<evidence type="ECO:0000313" key="2">
    <source>
        <dbReference type="EMBL" id="AHW65590.1"/>
    </source>
</evidence>
<dbReference type="eggNOG" id="ENOG5032VXY">
    <property type="taxonomic scope" value="Bacteria"/>
</dbReference>
<sequence>MTSSTSKMTGDFSAKPTTQAFFDGIAAFTGGLGPVNREAKAQVSFSVNRKFLWLWAYEKTSDGTLYINVTLDHRVDDPHFHEVSQVSTNQWNHHVVVKTEAAARSDWLADLIRAGYDFAGQ</sequence>
<keyword evidence="3" id="KW-1185">Reference proteome</keyword>
<dbReference type="Proteomes" id="UP000023703">
    <property type="component" value="Chromosome"/>
</dbReference>
<evidence type="ECO:0000313" key="3">
    <source>
        <dbReference type="Proteomes" id="UP000023703"/>
    </source>
</evidence>
<name>X5EDV6_9CORY</name>